<organism evidence="1">
    <name type="scientific">Aerophobetes bacterium</name>
    <dbReference type="NCBI Taxonomy" id="2030807"/>
    <lineage>
        <taxon>Bacteria</taxon>
        <taxon>Candidatus Aerophobota</taxon>
    </lineage>
</organism>
<comment type="caution">
    <text evidence="1">The sequence shown here is derived from an EMBL/GenBank/DDBJ whole genome shotgun (WGS) entry which is preliminary data.</text>
</comment>
<sequence>MRTTVPKIGFFLVLFFVFTPYLQAQGNRIFLLDQDLSLVEQRRVVVLKKGINKIIFSPLPEGMVKESIYPQLKGCRFLEQSFSSPSSLTWKVNSKIDGQEELKVTYITKGINWKINYQMEIDEKERYFNLFAWLSLENKTDMSFSSVKLAFVRERVFQSQVKKEGDLSSPGNPSKKVNLNPLVQSNIRIDVKGEDIIYYLNMPVELEKNQAKTFLIFSLLNVPVSKVYLFDGEKYGNEVREEISFKNLFDSNLNFFLPAGKIYIFRDISEGEKLFVGTQDLPQVPPDAQSFIYLRSARGITGRRIQTFYKEVQLGPVEKNIYKKEVAREYGYQLIFFNSRATPVVVKVVEHLYGFWEILESNPQNYREMRDRIIYELNVPPHTEKIIKYRA</sequence>
<gene>
    <name evidence="1" type="ORF">ENG47_02150</name>
</gene>
<reference evidence="1" key="1">
    <citation type="journal article" date="2020" name="mSystems">
        <title>Genome- and Community-Level Interaction Insights into Carbon Utilization and Element Cycling Functions of Hydrothermarchaeota in Hydrothermal Sediment.</title>
        <authorList>
            <person name="Zhou Z."/>
            <person name="Liu Y."/>
            <person name="Xu W."/>
            <person name="Pan J."/>
            <person name="Luo Z.H."/>
            <person name="Li M."/>
        </authorList>
    </citation>
    <scope>NUCLEOTIDE SEQUENCE [LARGE SCALE GENOMIC DNA]</scope>
    <source>
        <strain evidence="1">HyVt-219</strain>
    </source>
</reference>
<dbReference type="PANTHER" id="PTHR38075:SF1">
    <property type="entry name" value="DUF4139 DOMAIN-CONTAINING PROTEIN"/>
    <property type="match status" value="1"/>
</dbReference>
<dbReference type="PANTHER" id="PTHR38075">
    <property type="entry name" value="DUF4139 DOMAIN-CONTAINING PROTEIN"/>
    <property type="match status" value="1"/>
</dbReference>
<feature type="non-terminal residue" evidence="1">
    <location>
        <position position="391"/>
    </location>
</feature>
<accession>A0A7V0MYV9</accession>
<dbReference type="EMBL" id="DRBC01000123">
    <property type="protein sequence ID" value="HDN84545.1"/>
    <property type="molecule type" value="Genomic_DNA"/>
</dbReference>
<dbReference type="AlphaFoldDB" id="A0A7V0MYV9"/>
<protein>
    <recommendedName>
        <fullName evidence="2">DUF4139 domain-containing protein</fullName>
    </recommendedName>
</protein>
<evidence type="ECO:0000313" key="1">
    <source>
        <dbReference type="EMBL" id="HDN84545.1"/>
    </source>
</evidence>
<evidence type="ECO:0008006" key="2">
    <source>
        <dbReference type="Google" id="ProtNLM"/>
    </source>
</evidence>
<proteinExistence type="predicted"/>
<dbReference type="Proteomes" id="UP000885660">
    <property type="component" value="Unassembled WGS sequence"/>
</dbReference>
<name>A0A7V0MYV9_UNCAE</name>